<reference evidence="2 3" key="1">
    <citation type="submission" date="2018-02" db="EMBL/GenBank/DDBJ databases">
        <title>Genomic Encyclopedia of Archaeal and Bacterial Type Strains, Phase II (KMG-II): from individual species to whole genera.</title>
        <authorList>
            <person name="Goeker M."/>
        </authorList>
    </citation>
    <scope>NUCLEOTIDE SEQUENCE [LARGE SCALE GENOMIC DNA]</scope>
    <source>
        <strain evidence="2 3">YU 961-1</strain>
    </source>
</reference>
<keyword evidence="3" id="KW-1185">Reference proteome</keyword>
<dbReference type="EMBL" id="PTIX01000019">
    <property type="protein sequence ID" value="PPK64543.1"/>
    <property type="molecule type" value="Genomic_DNA"/>
</dbReference>
<dbReference type="PANTHER" id="PTHR35908">
    <property type="entry name" value="HYPOTHETICAL FUSION PROTEIN"/>
    <property type="match status" value="1"/>
</dbReference>
<dbReference type="OrthoDB" id="1645442at2"/>
<dbReference type="InterPro" id="IPR041581">
    <property type="entry name" value="Glyoxalase_6"/>
</dbReference>
<dbReference type="Gene3D" id="3.10.180.10">
    <property type="entry name" value="2,3-Dihydroxybiphenyl 1,2-Dioxygenase, domain 1"/>
    <property type="match status" value="1"/>
</dbReference>
<name>A0A2S6GH69_9PSEU</name>
<evidence type="ECO:0000313" key="3">
    <source>
        <dbReference type="Proteomes" id="UP000239203"/>
    </source>
</evidence>
<protein>
    <recommendedName>
        <fullName evidence="1">Glyoxalase-like domain-containing protein</fullName>
    </recommendedName>
</protein>
<organism evidence="2 3">
    <name type="scientific">Actinokineospora auranticolor</name>
    <dbReference type="NCBI Taxonomy" id="155976"/>
    <lineage>
        <taxon>Bacteria</taxon>
        <taxon>Bacillati</taxon>
        <taxon>Actinomycetota</taxon>
        <taxon>Actinomycetes</taxon>
        <taxon>Pseudonocardiales</taxon>
        <taxon>Pseudonocardiaceae</taxon>
        <taxon>Actinokineospora</taxon>
    </lineage>
</organism>
<feature type="domain" description="Glyoxalase-like" evidence="1">
    <location>
        <begin position="11"/>
        <end position="119"/>
    </location>
</feature>
<gene>
    <name evidence="2" type="ORF">CLV40_119110</name>
</gene>
<evidence type="ECO:0000313" key="2">
    <source>
        <dbReference type="EMBL" id="PPK64543.1"/>
    </source>
</evidence>
<sequence>MTAAIPKWGTTVLDCPDPRALAGFYAALLDWSDTDVNADNSWATIKGDGARLDFQQAADYRPPTWPSPELPQMAHLDFDVADLQAAHERAFGLGARLLDKSHNSFWVYADPAGHPFCLCV</sequence>
<proteinExistence type="predicted"/>
<comment type="caution">
    <text evidence="2">The sequence shown here is derived from an EMBL/GenBank/DDBJ whole genome shotgun (WGS) entry which is preliminary data.</text>
</comment>
<dbReference type="InterPro" id="IPR029068">
    <property type="entry name" value="Glyas_Bleomycin-R_OHBP_Dase"/>
</dbReference>
<dbReference type="CDD" id="cd06587">
    <property type="entry name" value="VOC"/>
    <property type="match status" value="1"/>
</dbReference>
<dbReference type="Proteomes" id="UP000239203">
    <property type="component" value="Unassembled WGS sequence"/>
</dbReference>
<accession>A0A2S6GH69</accession>
<dbReference type="PANTHER" id="PTHR35908:SF1">
    <property type="entry name" value="CONSERVED PROTEIN"/>
    <property type="match status" value="1"/>
</dbReference>
<dbReference type="SUPFAM" id="SSF54593">
    <property type="entry name" value="Glyoxalase/Bleomycin resistance protein/Dihydroxybiphenyl dioxygenase"/>
    <property type="match status" value="1"/>
</dbReference>
<dbReference type="AlphaFoldDB" id="A0A2S6GH69"/>
<evidence type="ECO:0000259" key="1">
    <source>
        <dbReference type="Pfam" id="PF18029"/>
    </source>
</evidence>
<dbReference type="RefSeq" id="WP_104481911.1">
    <property type="nucleotide sequence ID" value="NZ_CP154825.1"/>
</dbReference>
<dbReference type="Pfam" id="PF18029">
    <property type="entry name" value="Glyoxalase_6"/>
    <property type="match status" value="1"/>
</dbReference>